<evidence type="ECO:0000313" key="1">
    <source>
        <dbReference type="EMBL" id="KIL59513.1"/>
    </source>
</evidence>
<reference evidence="1 2" key="1">
    <citation type="submission" date="2014-04" db="EMBL/GenBank/DDBJ databases">
        <title>Evolutionary Origins and Diversification of the Mycorrhizal Mutualists.</title>
        <authorList>
            <consortium name="DOE Joint Genome Institute"/>
            <consortium name="Mycorrhizal Genomics Consortium"/>
            <person name="Kohler A."/>
            <person name="Kuo A."/>
            <person name="Nagy L.G."/>
            <person name="Floudas D."/>
            <person name="Copeland A."/>
            <person name="Barry K.W."/>
            <person name="Cichocki N."/>
            <person name="Veneault-Fourrey C."/>
            <person name="LaButti K."/>
            <person name="Lindquist E.A."/>
            <person name="Lipzen A."/>
            <person name="Lundell T."/>
            <person name="Morin E."/>
            <person name="Murat C."/>
            <person name="Riley R."/>
            <person name="Ohm R."/>
            <person name="Sun H."/>
            <person name="Tunlid A."/>
            <person name="Henrissat B."/>
            <person name="Grigoriev I.V."/>
            <person name="Hibbett D.S."/>
            <person name="Martin F."/>
        </authorList>
    </citation>
    <scope>NUCLEOTIDE SEQUENCE [LARGE SCALE GENOMIC DNA]</scope>
    <source>
        <strain evidence="1 2">Koide BX008</strain>
    </source>
</reference>
<dbReference type="Pfam" id="PF13650">
    <property type="entry name" value="Asp_protease_2"/>
    <property type="match status" value="1"/>
</dbReference>
<dbReference type="STRING" id="946122.A0A0C2WT75"/>
<protein>
    <submittedName>
        <fullName evidence="1">Uncharacterized protein</fullName>
    </submittedName>
</protein>
<gene>
    <name evidence="1" type="ORF">M378DRAFT_1067799</name>
</gene>
<dbReference type="OrthoDB" id="1750432at2759"/>
<dbReference type="AlphaFoldDB" id="A0A0C2WT75"/>
<sequence length="237" mass="26546">MRVVDFKRVIPKPIVVEVRINGQAARALIDSGSEADFLSTTLADQLKLRKDLLAKQLNIHLAVHGSRSKTNASVLVNFQYQGIDESRRFDVSNLDNYDIILGTPFWYQHKVLGGLNPTRVIIGSDASLPMSGDEVNVVQSAAADVFEDDLERICAMLKHEAKDLCPDTANTALPPFRAVNHTIPLIDEDKVYRYRTARCPEALKGLWQKKRDEYLLNGRWRRATGNPSAPLLNSYCA</sequence>
<name>A0A0C2WT75_AMAMK</name>
<dbReference type="SUPFAM" id="SSF50630">
    <property type="entry name" value="Acid proteases"/>
    <property type="match status" value="1"/>
</dbReference>
<proteinExistence type="predicted"/>
<dbReference type="HOGENOM" id="CLU_047281_0_0_1"/>
<accession>A0A0C2WT75</accession>
<dbReference type="EMBL" id="KN818314">
    <property type="protein sequence ID" value="KIL59513.1"/>
    <property type="molecule type" value="Genomic_DNA"/>
</dbReference>
<dbReference type="InParanoid" id="A0A0C2WT75"/>
<dbReference type="Proteomes" id="UP000054549">
    <property type="component" value="Unassembled WGS sequence"/>
</dbReference>
<dbReference type="Gene3D" id="2.40.70.10">
    <property type="entry name" value="Acid Proteases"/>
    <property type="match status" value="1"/>
</dbReference>
<evidence type="ECO:0000313" key="2">
    <source>
        <dbReference type="Proteomes" id="UP000054549"/>
    </source>
</evidence>
<dbReference type="InterPro" id="IPR021109">
    <property type="entry name" value="Peptidase_aspartic_dom_sf"/>
</dbReference>
<organism evidence="1 2">
    <name type="scientific">Amanita muscaria (strain Koide BX008)</name>
    <dbReference type="NCBI Taxonomy" id="946122"/>
    <lineage>
        <taxon>Eukaryota</taxon>
        <taxon>Fungi</taxon>
        <taxon>Dikarya</taxon>
        <taxon>Basidiomycota</taxon>
        <taxon>Agaricomycotina</taxon>
        <taxon>Agaricomycetes</taxon>
        <taxon>Agaricomycetidae</taxon>
        <taxon>Agaricales</taxon>
        <taxon>Pluteineae</taxon>
        <taxon>Amanitaceae</taxon>
        <taxon>Amanita</taxon>
    </lineage>
</organism>
<keyword evidence="2" id="KW-1185">Reference proteome</keyword>
<dbReference type="CDD" id="cd00303">
    <property type="entry name" value="retropepsin_like"/>
    <property type="match status" value="1"/>
</dbReference>